<reference evidence="2" key="1">
    <citation type="submission" date="2014-09" db="EMBL/GenBank/DDBJ databases">
        <authorList>
            <person name="Magalhaes I.L.F."/>
            <person name="Oliveira U."/>
            <person name="Santos F.R."/>
            <person name="Vidigal T.H.D.A."/>
            <person name="Brescovit A.D."/>
            <person name="Santos A.J."/>
        </authorList>
    </citation>
    <scope>NUCLEOTIDE SEQUENCE</scope>
    <source>
        <tissue evidence="2">Shoot tissue taken approximately 20 cm above the soil surface</tissue>
    </source>
</reference>
<accession>A0A0A9CM08</accession>
<dbReference type="AlphaFoldDB" id="A0A0A9CM08"/>
<name>A0A0A9CM08_ARUDO</name>
<evidence type="ECO:0000256" key="1">
    <source>
        <dbReference type="SAM" id="MobiDB-lite"/>
    </source>
</evidence>
<feature type="region of interest" description="Disordered" evidence="1">
    <location>
        <begin position="46"/>
        <end position="86"/>
    </location>
</feature>
<evidence type="ECO:0000313" key="2">
    <source>
        <dbReference type="EMBL" id="JAD77344.1"/>
    </source>
</evidence>
<protein>
    <submittedName>
        <fullName evidence="2">Uncharacterized protein</fullName>
    </submittedName>
</protein>
<sequence>MAHMSATAAHQSDRFTLGLTCRNSVIGGDVAIVFHRMAWLLTPRQIPNADTGNRSRNGHVLSGGSTRSSEDLSLSSSGPSSAAKKRSTLGMDAVRWAVMASPPPSSSSSAVASAAPPARCVSCRSSFPEKVLNESYRLSRLIIALPPRAGWPPGIGCDRNTTLSCLLSVCANRTPLLTSCSGGGGSWRAAFAAACLRRSLESPAPPGTGTGTPKPLGDAGRLTECGCTTDRNPGGWNGESSAGRTTSLRRATRSSGRTAGRDGLLGLGGGRGLGTASWGRGLGVTSKSARLETSTSARSGGTAPCLLPLASAIAQLTENT</sequence>
<feature type="compositionally biased region" description="Low complexity" evidence="1">
    <location>
        <begin position="240"/>
        <end position="262"/>
    </location>
</feature>
<feature type="region of interest" description="Disordered" evidence="1">
    <location>
        <begin position="202"/>
        <end position="270"/>
    </location>
</feature>
<organism evidence="2">
    <name type="scientific">Arundo donax</name>
    <name type="common">Giant reed</name>
    <name type="synonym">Donax arundinaceus</name>
    <dbReference type="NCBI Taxonomy" id="35708"/>
    <lineage>
        <taxon>Eukaryota</taxon>
        <taxon>Viridiplantae</taxon>
        <taxon>Streptophyta</taxon>
        <taxon>Embryophyta</taxon>
        <taxon>Tracheophyta</taxon>
        <taxon>Spermatophyta</taxon>
        <taxon>Magnoliopsida</taxon>
        <taxon>Liliopsida</taxon>
        <taxon>Poales</taxon>
        <taxon>Poaceae</taxon>
        <taxon>PACMAD clade</taxon>
        <taxon>Arundinoideae</taxon>
        <taxon>Arundineae</taxon>
        <taxon>Arundo</taxon>
    </lineage>
</organism>
<dbReference type="EMBL" id="GBRH01220551">
    <property type="protein sequence ID" value="JAD77344.1"/>
    <property type="molecule type" value="Transcribed_RNA"/>
</dbReference>
<proteinExistence type="predicted"/>
<feature type="compositionally biased region" description="Low complexity" evidence="1">
    <location>
        <begin position="64"/>
        <end position="82"/>
    </location>
</feature>
<reference evidence="2" key="2">
    <citation type="journal article" date="2015" name="Data Brief">
        <title>Shoot transcriptome of the giant reed, Arundo donax.</title>
        <authorList>
            <person name="Barrero R.A."/>
            <person name="Guerrero F.D."/>
            <person name="Moolhuijzen P."/>
            <person name="Goolsby J.A."/>
            <person name="Tidwell J."/>
            <person name="Bellgard S.E."/>
            <person name="Bellgard M.I."/>
        </authorList>
    </citation>
    <scope>NUCLEOTIDE SEQUENCE</scope>
    <source>
        <tissue evidence="2">Shoot tissue taken approximately 20 cm above the soil surface</tissue>
    </source>
</reference>